<evidence type="ECO:0000256" key="10">
    <source>
        <dbReference type="ARBA" id="ARBA00023316"/>
    </source>
</evidence>
<dbReference type="Proteomes" id="UP000696931">
    <property type="component" value="Unassembled WGS sequence"/>
</dbReference>
<dbReference type="GO" id="GO:0016763">
    <property type="term" value="F:pentosyltransferase activity"/>
    <property type="evidence" value="ECO:0007669"/>
    <property type="project" value="InterPro"/>
</dbReference>
<feature type="domain" description="Glycosyl transferase family 51" evidence="11">
    <location>
        <begin position="382"/>
        <end position="532"/>
    </location>
</feature>
<dbReference type="InterPro" id="IPR036950">
    <property type="entry name" value="PBP_transglycosylase"/>
</dbReference>
<evidence type="ECO:0000256" key="7">
    <source>
        <dbReference type="ARBA" id="ARBA00022984"/>
    </source>
</evidence>
<comment type="caution">
    <text evidence="12">The sequence shown here is derived from an EMBL/GenBank/DDBJ whole genome shotgun (WGS) entry which is preliminary data.</text>
</comment>
<name>A0A933SCQ4_UNCEI</name>
<dbReference type="PANTHER" id="PTHR30400:SF0">
    <property type="entry name" value="BIOSYNTHETIC PEPTIDOGLYCAN TRANSGLYCOSYLASE"/>
    <property type="match status" value="1"/>
</dbReference>
<reference evidence="12" key="1">
    <citation type="submission" date="2020-07" db="EMBL/GenBank/DDBJ databases">
        <title>Huge and variable diversity of episymbiotic CPR bacteria and DPANN archaea in groundwater ecosystems.</title>
        <authorList>
            <person name="He C.Y."/>
            <person name="Keren R."/>
            <person name="Whittaker M."/>
            <person name="Farag I.F."/>
            <person name="Doudna J."/>
            <person name="Cate J.H.D."/>
            <person name="Banfield J.F."/>
        </authorList>
    </citation>
    <scope>NUCLEOTIDE SEQUENCE</scope>
    <source>
        <strain evidence="12">NC_groundwater_1813_Pr3_B-0.1um_71_17</strain>
    </source>
</reference>
<dbReference type="InterPro" id="IPR011812">
    <property type="entry name" value="Pep_trsgly"/>
</dbReference>
<keyword evidence="3" id="KW-0328">Glycosyltransferase</keyword>
<dbReference type="Gene3D" id="1.10.3810.10">
    <property type="entry name" value="Biosynthetic peptidoglycan transglycosylase-like"/>
    <property type="match status" value="1"/>
</dbReference>
<evidence type="ECO:0000256" key="2">
    <source>
        <dbReference type="ARBA" id="ARBA00022519"/>
    </source>
</evidence>
<dbReference type="GO" id="GO:0016020">
    <property type="term" value="C:membrane"/>
    <property type="evidence" value="ECO:0007669"/>
    <property type="project" value="InterPro"/>
</dbReference>
<keyword evidence="1" id="KW-1003">Cell membrane</keyword>
<protein>
    <submittedName>
        <fullName evidence="12">Transglycosylase domain-containing protein</fullName>
    </submittedName>
</protein>
<evidence type="ECO:0000256" key="8">
    <source>
        <dbReference type="ARBA" id="ARBA00022989"/>
    </source>
</evidence>
<evidence type="ECO:0000256" key="4">
    <source>
        <dbReference type="ARBA" id="ARBA00022679"/>
    </source>
</evidence>
<sequence>MKLPLRPLALAAAALAALALVFVLAGALFAPRIASSRLRAAARARGLDVTWRTLAWRWPAGVDVRDLTGRSLANGDTLLVAKTLDVRLAPWPLLAGRARVRSLTLEDAFVRRDARAREDADTLAIAANDDEKPDAAVAERVRRRADQFVRMLLAPARRLPALHLERVALEGAGQGVTLQAFDLSHAPGGTILAALGTLHGESDVPFDAIAKWDPADRLTARAEFRIAGSEPPSPPSVVLQFDGVVRQDRRAGELRVEDGARVRIGELGAALSARVSERGPAFELAIAADSLTARKVVRSLPAPVLGPLRDLEVTGSWDWHASVKLDLSQPDSVRFAADVIPHGLALDPAISRPSLHAILRPFTATIHLPKQRLVTRELSPLNPHFRTLDEISPYLRDALVTNEDGGFWRHRGFNTEAIGLAIAANLKAGSYRRGAGTITMQLARNLWLGHQRTLSRKAQEVVMAWLLEHQTGIPKERLLEIYLNIIEWGPELHGADEAARWYFDEDAGALDLDEALFLAILVPSPSKWRWRLDSSGELRPFARAQMHFIANKMASKGWLDPAAVPPADSLRITLRGPARLLFAAPDSTRAGAASADSLGAVFE</sequence>
<evidence type="ECO:0000256" key="3">
    <source>
        <dbReference type="ARBA" id="ARBA00022676"/>
    </source>
</evidence>
<accession>A0A933SCQ4</accession>
<dbReference type="GO" id="GO:0071555">
    <property type="term" value="P:cell wall organization"/>
    <property type="evidence" value="ECO:0007669"/>
    <property type="project" value="UniProtKB-KW"/>
</dbReference>
<keyword evidence="2" id="KW-0997">Cell inner membrane</keyword>
<keyword evidence="9" id="KW-0472">Membrane</keyword>
<dbReference type="AlphaFoldDB" id="A0A933SCQ4"/>
<keyword evidence="6" id="KW-0133">Cell shape</keyword>
<dbReference type="InterPro" id="IPR023346">
    <property type="entry name" value="Lysozyme-like_dom_sf"/>
</dbReference>
<dbReference type="Pfam" id="PF00912">
    <property type="entry name" value="Transgly"/>
    <property type="match status" value="1"/>
</dbReference>
<keyword evidence="7" id="KW-0573">Peptidoglycan synthesis</keyword>
<keyword evidence="5" id="KW-0812">Transmembrane</keyword>
<keyword evidence="4" id="KW-0808">Transferase</keyword>
<keyword evidence="10" id="KW-0961">Cell wall biogenesis/degradation</keyword>
<keyword evidence="8" id="KW-1133">Transmembrane helix</keyword>
<evidence type="ECO:0000256" key="5">
    <source>
        <dbReference type="ARBA" id="ARBA00022692"/>
    </source>
</evidence>
<evidence type="ECO:0000256" key="6">
    <source>
        <dbReference type="ARBA" id="ARBA00022960"/>
    </source>
</evidence>
<gene>
    <name evidence="12" type="ORF">HZA61_11630</name>
</gene>
<evidence type="ECO:0000313" key="13">
    <source>
        <dbReference type="Proteomes" id="UP000696931"/>
    </source>
</evidence>
<proteinExistence type="predicted"/>
<dbReference type="EMBL" id="JACRIW010000081">
    <property type="protein sequence ID" value="MBI5170132.1"/>
    <property type="molecule type" value="Genomic_DNA"/>
</dbReference>
<dbReference type="GO" id="GO:0009252">
    <property type="term" value="P:peptidoglycan biosynthetic process"/>
    <property type="evidence" value="ECO:0007669"/>
    <property type="project" value="UniProtKB-KW"/>
</dbReference>
<dbReference type="GO" id="GO:0008360">
    <property type="term" value="P:regulation of cell shape"/>
    <property type="evidence" value="ECO:0007669"/>
    <property type="project" value="UniProtKB-KW"/>
</dbReference>
<organism evidence="12 13">
    <name type="scientific">Eiseniibacteriota bacterium</name>
    <dbReference type="NCBI Taxonomy" id="2212470"/>
    <lineage>
        <taxon>Bacteria</taxon>
        <taxon>Candidatus Eiseniibacteriota</taxon>
    </lineage>
</organism>
<evidence type="ECO:0000313" key="12">
    <source>
        <dbReference type="EMBL" id="MBI5170132.1"/>
    </source>
</evidence>
<dbReference type="PANTHER" id="PTHR30400">
    <property type="entry name" value="MONOFUNCTIONAL BIOSYNTHETIC PEPTIDOGLYCAN TRANSGLYCOSYLASE"/>
    <property type="match status" value="1"/>
</dbReference>
<evidence type="ECO:0000256" key="9">
    <source>
        <dbReference type="ARBA" id="ARBA00023136"/>
    </source>
</evidence>
<evidence type="ECO:0000259" key="11">
    <source>
        <dbReference type="Pfam" id="PF00912"/>
    </source>
</evidence>
<dbReference type="SUPFAM" id="SSF53955">
    <property type="entry name" value="Lysozyme-like"/>
    <property type="match status" value="1"/>
</dbReference>
<evidence type="ECO:0000256" key="1">
    <source>
        <dbReference type="ARBA" id="ARBA00022475"/>
    </source>
</evidence>
<dbReference type="GO" id="GO:0009274">
    <property type="term" value="C:peptidoglycan-based cell wall"/>
    <property type="evidence" value="ECO:0007669"/>
    <property type="project" value="InterPro"/>
</dbReference>
<dbReference type="InterPro" id="IPR001264">
    <property type="entry name" value="Glyco_trans_51"/>
</dbReference>